<evidence type="ECO:0000313" key="1">
    <source>
        <dbReference type="EMBL" id="CAG6520246.1"/>
    </source>
</evidence>
<dbReference type="EMBL" id="HBUE01180952">
    <property type="protein sequence ID" value="CAG6520246.1"/>
    <property type="molecule type" value="Transcribed_RNA"/>
</dbReference>
<dbReference type="EMBL" id="HBUE01286559">
    <property type="protein sequence ID" value="CAG6571813.1"/>
    <property type="molecule type" value="Transcribed_RNA"/>
</dbReference>
<accession>A0A8D8DZ40</accession>
<proteinExistence type="predicted"/>
<reference evidence="1" key="1">
    <citation type="submission" date="2021-05" db="EMBL/GenBank/DDBJ databases">
        <authorList>
            <person name="Alioto T."/>
            <person name="Alioto T."/>
            <person name="Gomez Garrido J."/>
        </authorList>
    </citation>
    <scope>NUCLEOTIDE SEQUENCE</scope>
</reference>
<name>A0A8D8DZ40_CULPI</name>
<organism evidence="1">
    <name type="scientific">Culex pipiens</name>
    <name type="common">House mosquito</name>
    <dbReference type="NCBI Taxonomy" id="7175"/>
    <lineage>
        <taxon>Eukaryota</taxon>
        <taxon>Metazoa</taxon>
        <taxon>Ecdysozoa</taxon>
        <taxon>Arthropoda</taxon>
        <taxon>Hexapoda</taxon>
        <taxon>Insecta</taxon>
        <taxon>Pterygota</taxon>
        <taxon>Neoptera</taxon>
        <taxon>Endopterygota</taxon>
        <taxon>Diptera</taxon>
        <taxon>Nematocera</taxon>
        <taxon>Culicoidea</taxon>
        <taxon>Culicidae</taxon>
        <taxon>Culicinae</taxon>
        <taxon>Culicini</taxon>
        <taxon>Culex</taxon>
        <taxon>Culex</taxon>
    </lineage>
</organism>
<dbReference type="AlphaFoldDB" id="A0A8D8DZ40"/>
<protein>
    <submittedName>
        <fullName evidence="1">(northern house mosquito) hypothetical protein</fullName>
    </submittedName>
</protein>
<sequence length="161" mass="18645">MREGRRPRRVSRRTRYLEMRMISARMRARGGNGTSWTIWRMSRRIRMGEAIGSGRAVGADHGAGPGHGRGVGEVIDARRMMNVEKGWRVLKSRRSPNLSRSRFRRPESTWKSLVSLRIWAEICTLSNCPISCPLRRDRLTRILTRTKSTKRKRSTRKVVSV</sequence>